<dbReference type="AlphaFoldDB" id="A0A645G0C6"/>
<reference evidence="1" key="1">
    <citation type="submission" date="2019-08" db="EMBL/GenBank/DDBJ databases">
        <authorList>
            <person name="Kucharzyk K."/>
            <person name="Murdoch R.W."/>
            <person name="Higgins S."/>
            <person name="Loffler F."/>
        </authorList>
    </citation>
    <scope>NUCLEOTIDE SEQUENCE</scope>
</reference>
<sequence length="67" mass="7366">MDNSTQTNLSGGNILKKEHVVSHQPTWSKDFGCSKITGRGYLPMGVNKSFPAVFAIAVRVWNNAVIF</sequence>
<organism evidence="1">
    <name type="scientific">bioreactor metagenome</name>
    <dbReference type="NCBI Taxonomy" id="1076179"/>
    <lineage>
        <taxon>unclassified sequences</taxon>
        <taxon>metagenomes</taxon>
        <taxon>ecological metagenomes</taxon>
    </lineage>
</organism>
<gene>
    <name evidence="1" type="ORF">SDC9_167656</name>
</gene>
<name>A0A645G0C6_9ZZZZ</name>
<accession>A0A645G0C6</accession>
<protein>
    <submittedName>
        <fullName evidence="1">Uncharacterized protein</fullName>
    </submittedName>
</protein>
<evidence type="ECO:0000313" key="1">
    <source>
        <dbReference type="EMBL" id="MPN20278.1"/>
    </source>
</evidence>
<comment type="caution">
    <text evidence="1">The sequence shown here is derived from an EMBL/GenBank/DDBJ whole genome shotgun (WGS) entry which is preliminary data.</text>
</comment>
<dbReference type="EMBL" id="VSSQ01067985">
    <property type="protein sequence ID" value="MPN20278.1"/>
    <property type="molecule type" value="Genomic_DNA"/>
</dbReference>
<proteinExistence type="predicted"/>